<comment type="caution">
    <text evidence="6">The sequence shown here is derived from an EMBL/GenBank/DDBJ whole genome shotgun (WGS) entry which is preliminary data.</text>
</comment>
<feature type="region of interest" description="Disordered" evidence="4">
    <location>
        <begin position="483"/>
        <end position="532"/>
    </location>
</feature>
<dbReference type="PANTHER" id="PTHR38248">
    <property type="entry name" value="FUNK1 6"/>
    <property type="match status" value="1"/>
</dbReference>
<evidence type="ECO:0000256" key="2">
    <source>
        <dbReference type="ARBA" id="ARBA00047899"/>
    </source>
</evidence>
<evidence type="ECO:0000313" key="7">
    <source>
        <dbReference type="Proteomes" id="UP001174934"/>
    </source>
</evidence>
<dbReference type="SUPFAM" id="SSF56112">
    <property type="entry name" value="Protein kinase-like (PK-like)"/>
    <property type="match status" value="1"/>
</dbReference>
<organism evidence="6 7">
    <name type="scientific">Bombardia bombarda</name>
    <dbReference type="NCBI Taxonomy" id="252184"/>
    <lineage>
        <taxon>Eukaryota</taxon>
        <taxon>Fungi</taxon>
        <taxon>Dikarya</taxon>
        <taxon>Ascomycota</taxon>
        <taxon>Pezizomycotina</taxon>
        <taxon>Sordariomycetes</taxon>
        <taxon>Sordariomycetidae</taxon>
        <taxon>Sordariales</taxon>
        <taxon>Lasiosphaeriaceae</taxon>
        <taxon>Bombardia</taxon>
    </lineage>
</organism>
<dbReference type="InterPro" id="IPR011009">
    <property type="entry name" value="Kinase-like_dom_sf"/>
</dbReference>
<dbReference type="Proteomes" id="UP001174934">
    <property type="component" value="Unassembled WGS sequence"/>
</dbReference>
<evidence type="ECO:0000256" key="1">
    <source>
        <dbReference type="ARBA" id="ARBA00012513"/>
    </source>
</evidence>
<evidence type="ECO:0000313" key="6">
    <source>
        <dbReference type="EMBL" id="KAK0621401.1"/>
    </source>
</evidence>
<dbReference type="EMBL" id="JAULSR010000004">
    <property type="protein sequence ID" value="KAK0621401.1"/>
    <property type="molecule type" value="Genomic_DNA"/>
</dbReference>
<evidence type="ECO:0000259" key="5">
    <source>
        <dbReference type="Pfam" id="PF17667"/>
    </source>
</evidence>
<dbReference type="InterPro" id="IPR040976">
    <property type="entry name" value="Pkinase_fungal"/>
</dbReference>
<sequence length="754" mass="84920">MFRQTGSPSGTFACQGRVLKERKSHPTDDALDQLAQDGLRTSRLLSSRGGGKNLFNDIAKLNAAVNSDDFDFDRIRPLFKAILTDKPDSKVWNQVYNAVTESTPPPRPIASSLQQIPWLRNTSSFANSSEYRKYVDDVLKEELGPMYVGLRDFDQRYFGDVADLETASEAFFKQCLKGSDPLFNDGWTGWPKDANQDNVLNWFASFSEKLSTFADGYKSIPCQRRPLARPNEPIDGSVAKRKMDVGFVNDSKAKKDTRCHWSQILVPGELKSNPSADKASEAWLDLGRYAREVFAAQYTRRFVLGFTICGSLMRIWEFDRLGGIASEQFDINTDGLRFITTILGFLWMSEEQLGFDPTIITSGDKRYIDVELNGQTKRLIIDRRMKRAPCIAGRATTCWKAHCEGDPQTSLVIKDSWQYTEREEEGELLREATDRGVVNVARYYHHETVQVGGLDDDIQTNVRKGLDVTTAENYRAGRAAMLRNASIATPRKGRSTAGVKRSSSQTGAPLPPSKRSCSASPTKPAGSPLPNRVHRRVVLRDFGEPIYKASSRAALLRGLKGCIEGHESLHKAGFLHRDISINNLMINEDNNNASWPSFLIDLDLAIKAQREGVSGAKGKTGTRAFMAIGALLGEQHSFMHDLESFFWVLFWICVHYEGPGQGRVVPRFDIWNTMDMEELATLKKGQVSHEGDFLRIAEENFTAYYQPLIPWVNRLRKAVFPNGGRWEREDRGLYSHMNAILREAWNDPTVLVDK</sequence>
<dbReference type="Gene3D" id="1.10.510.10">
    <property type="entry name" value="Transferase(Phosphotransferase) domain 1"/>
    <property type="match status" value="1"/>
</dbReference>
<comment type="catalytic activity">
    <reaction evidence="2">
        <text>L-threonyl-[protein] + ATP = O-phospho-L-threonyl-[protein] + ADP + H(+)</text>
        <dbReference type="Rhea" id="RHEA:46608"/>
        <dbReference type="Rhea" id="RHEA-COMP:11060"/>
        <dbReference type="Rhea" id="RHEA-COMP:11605"/>
        <dbReference type="ChEBI" id="CHEBI:15378"/>
        <dbReference type="ChEBI" id="CHEBI:30013"/>
        <dbReference type="ChEBI" id="CHEBI:30616"/>
        <dbReference type="ChEBI" id="CHEBI:61977"/>
        <dbReference type="ChEBI" id="CHEBI:456216"/>
        <dbReference type="EC" id="2.7.11.1"/>
    </reaction>
</comment>
<dbReference type="Pfam" id="PF17667">
    <property type="entry name" value="Pkinase_fungal"/>
    <property type="match status" value="1"/>
</dbReference>
<dbReference type="AlphaFoldDB" id="A0AA39WTR2"/>
<dbReference type="GO" id="GO:0004674">
    <property type="term" value="F:protein serine/threonine kinase activity"/>
    <property type="evidence" value="ECO:0007669"/>
    <property type="project" value="UniProtKB-EC"/>
</dbReference>
<name>A0AA39WTR2_9PEZI</name>
<gene>
    <name evidence="6" type="ORF">B0T17DRAFT_600259</name>
</gene>
<accession>A0AA39WTR2</accession>
<feature type="domain" description="Fungal-type protein kinase" evidence="5">
    <location>
        <begin position="242"/>
        <end position="653"/>
    </location>
</feature>
<protein>
    <recommendedName>
        <fullName evidence="1">non-specific serine/threonine protein kinase</fullName>
        <ecNumber evidence="1">2.7.11.1</ecNumber>
    </recommendedName>
</protein>
<reference evidence="6" key="1">
    <citation type="submission" date="2023-06" db="EMBL/GenBank/DDBJ databases">
        <title>Genome-scale phylogeny and comparative genomics of the fungal order Sordariales.</title>
        <authorList>
            <consortium name="Lawrence Berkeley National Laboratory"/>
            <person name="Hensen N."/>
            <person name="Bonometti L."/>
            <person name="Westerberg I."/>
            <person name="Brannstrom I.O."/>
            <person name="Guillou S."/>
            <person name="Cros-Aarteil S."/>
            <person name="Calhoun S."/>
            <person name="Haridas S."/>
            <person name="Kuo A."/>
            <person name="Mondo S."/>
            <person name="Pangilinan J."/>
            <person name="Riley R."/>
            <person name="LaButti K."/>
            <person name="Andreopoulos B."/>
            <person name="Lipzen A."/>
            <person name="Chen C."/>
            <person name="Yanf M."/>
            <person name="Daum C."/>
            <person name="Ng V."/>
            <person name="Clum A."/>
            <person name="Steindorff A."/>
            <person name="Ohm R."/>
            <person name="Martin F."/>
            <person name="Silar P."/>
            <person name="Natvig D."/>
            <person name="Lalanne C."/>
            <person name="Gautier V."/>
            <person name="Ament-velasquez S.L."/>
            <person name="Kruys A."/>
            <person name="Hutchinson M.I."/>
            <person name="Powell A.J."/>
            <person name="Barry K."/>
            <person name="Miller A.N."/>
            <person name="Grigoriev I.V."/>
            <person name="Debuchy R."/>
            <person name="Gladieux P."/>
            <person name="Thoren M.H."/>
            <person name="Johannesson H."/>
        </authorList>
    </citation>
    <scope>NUCLEOTIDE SEQUENCE</scope>
    <source>
        <strain evidence="6">SMH3391-2</strain>
    </source>
</reference>
<evidence type="ECO:0000256" key="4">
    <source>
        <dbReference type="SAM" id="MobiDB-lite"/>
    </source>
</evidence>
<evidence type="ECO:0000256" key="3">
    <source>
        <dbReference type="ARBA" id="ARBA00048679"/>
    </source>
</evidence>
<dbReference type="InterPro" id="IPR008266">
    <property type="entry name" value="Tyr_kinase_AS"/>
</dbReference>
<keyword evidence="7" id="KW-1185">Reference proteome</keyword>
<dbReference type="PANTHER" id="PTHR38248:SF2">
    <property type="entry name" value="FUNK1 11"/>
    <property type="match status" value="1"/>
</dbReference>
<comment type="catalytic activity">
    <reaction evidence="3">
        <text>L-seryl-[protein] + ATP = O-phospho-L-seryl-[protein] + ADP + H(+)</text>
        <dbReference type="Rhea" id="RHEA:17989"/>
        <dbReference type="Rhea" id="RHEA-COMP:9863"/>
        <dbReference type="Rhea" id="RHEA-COMP:11604"/>
        <dbReference type="ChEBI" id="CHEBI:15378"/>
        <dbReference type="ChEBI" id="CHEBI:29999"/>
        <dbReference type="ChEBI" id="CHEBI:30616"/>
        <dbReference type="ChEBI" id="CHEBI:83421"/>
        <dbReference type="ChEBI" id="CHEBI:456216"/>
        <dbReference type="EC" id="2.7.11.1"/>
    </reaction>
</comment>
<proteinExistence type="predicted"/>
<dbReference type="EC" id="2.7.11.1" evidence="1"/>
<dbReference type="PROSITE" id="PS00109">
    <property type="entry name" value="PROTEIN_KINASE_TYR"/>
    <property type="match status" value="1"/>
</dbReference>